<dbReference type="OrthoDB" id="306304at2759"/>
<dbReference type="PROSITE" id="PS51322">
    <property type="entry name" value="UEV"/>
    <property type="match status" value="1"/>
</dbReference>
<dbReference type="Gene3D" id="3.10.110.10">
    <property type="entry name" value="Ubiquitin Conjugating Enzyme"/>
    <property type="match status" value="1"/>
</dbReference>
<evidence type="ECO:0000313" key="2">
    <source>
        <dbReference type="EMBL" id="CAF0930171.1"/>
    </source>
</evidence>
<sequence>MQIETLAWITDDEAEFWTSTSPIEKNDVSHHLSTSKDLSSNIISSDDLYFKTNNQLDTEIENQVSLLSNQVIQKQEQKKKDTVEKKQIFDIFQLNENVHLNKKNPEKTMGFLSRLFHQLTRSSSSEFDYLDDDVFIDIDETEIAAVVNNNADIDVSSNVENKTTDTIPFMNTIRSFIDELNEEKDVITGTIDEETLANRRRNRYNIPIEIWFQQDHPIAPPLAYIKPTLDTFVSTTTRDVPSDGTIIISYLKNWRHNYTTNLQAKINEMLETTQKMLSSSGKGNSIKEDALITPTPVYK</sequence>
<accession>A0A814BIL0</accession>
<evidence type="ECO:0000313" key="3">
    <source>
        <dbReference type="EMBL" id="CAF3734886.1"/>
    </source>
</evidence>
<dbReference type="EMBL" id="CAJOAX010001659">
    <property type="protein sequence ID" value="CAF3734886.1"/>
    <property type="molecule type" value="Genomic_DNA"/>
</dbReference>
<proteinExistence type="predicted"/>
<dbReference type="GO" id="GO:0000813">
    <property type="term" value="C:ESCRT I complex"/>
    <property type="evidence" value="ECO:0007669"/>
    <property type="project" value="TreeGrafter"/>
</dbReference>
<dbReference type="PANTHER" id="PTHR23306:SF3">
    <property type="entry name" value="TUMOR SUPPRESSOR PROTEIN 101"/>
    <property type="match status" value="1"/>
</dbReference>
<dbReference type="InterPro" id="IPR008883">
    <property type="entry name" value="UEV_N"/>
</dbReference>
<dbReference type="GO" id="GO:0043130">
    <property type="term" value="F:ubiquitin binding"/>
    <property type="evidence" value="ECO:0007669"/>
    <property type="project" value="TreeGrafter"/>
</dbReference>
<dbReference type="InterPro" id="IPR052070">
    <property type="entry name" value="ESCRT-I_UEV_domain"/>
</dbReference>
<dbReference type="Proteomes" id="UP000663882">
    <property type="component" value="Unassembled WGS sequence"/>
</dbReference>
<name>A0A814BIL0_9BILA</name>
<dbReference type="Proteomes" id="UP000663823">
    <property type="component" value="Unassembled WGS sequence"/>
</dbReference>
<dbReference type="AlphaFoldDB" id="A0A814BIL0"/>
<feature type="domain" description="UEV" evidence="1">
    <location>
        <begin position="115"/>
        <end position="299"/>
    </location>
</feature>
<dbReference type="InterPro" id="IPR016135">
    <property type="entry name" value="UBQ-conjugating_enzyme/RWD"/>
</dbReference>
<comment type="caution">
    <text evidence="2">The sequence shown here is derived from an EMBL/GenBank/DDBJ whole genome shotgun (WGS) entry which is preliminary data.</text>
</comment>
<evidence type="ECO:0000313" key="4">
    <source>
        <dbReference type="Proteomes" id="UP000663882"/>
    </source>
</evidence>
<dbReference type="PANTHER" id="PTHR23306">
    <property type="entry name" value="TUMOR SUSCEPTIBILITY GENE 101 PROTEIN-RELATED"/>
    <property type="match status" value="1"/>
</dbReference>
<dbReference type="GO" id="GO:0015031">
    <property type="term" value="P:protein transport"/>
    <property type="evidence" value="ECO:0007669"/>
    <property type="project" value="InterPro"/>
</dbReference>
<dbReference type="CDD" id="cd11685">
    <property type="entry name" value="UEV_TSG101-like"/>
    <property type="match status" value="1"/>
</dbReference>
<reference evidence="2" key="1">
    <citation type="submission" date="2021-02" db="EMBL/GenBank/DDBJ databases">
        <authorList>
            <person name="Nowell W R."/>
        </authorList>
    </citation>
    <scope>NUCLEOTIDE SEQUENCE</scope>
</reference>
<organism evidence="2 4">
    <name type="scientific">Rotaria sordida</name>
    <dbReference type="NCBI Taxonomy" id="392033"/>
    <lineage>
        <taxon>Eukaryota</taxon>
        <taxon>Metazoa</taxon>
        <taxon>Spiralia</taxon>
        <taxon>Gnathifera</taxon>
        <taxon>Rotifera</taxon>
        <taxon>Eurotatoria</taxon>
        <taxon>Bdelloidea</taxon>
        <taxon>Philodinida</taxon>
        <taxon>Philodinidae</taxon>
        <taxon>Rotaria</taxon>
    </lineage>
</organism>
<dbReference type="GO" id="GO:0008333">
    <property type="term" value="P:endosome to lysosome transport"/>
    <property type="evidence" value="ECO:0007669"/>
    <property type="project" value="TreeGrafter"/>
</dbReference>
<dbReference type="Pfam" id="PF05743">
    <property type="entry name" value="UEV"/>
    <property type="match status" value="1"/>
</dbReference>
<evidence type="ECO:0000259" key="1">
    <source>
        <dbReference type="PROSITE" id="PS51322"/>
    </source>
</evidence>
<dbReference type="EMBL" id="CAJNOO010000393">
    <property type="protein sequence ID" value="CAF0930171.1"/>
    <property type="molecule type" value="Genomic_DNA"/>
</dbReference>
<protein>
    <recommendedName>
        <fullName evidence="1">UEV domain-containing protein</fullName>
    </recommendedName>
</protein>
<dbReference type="SUPFAM" id="SSF54495">
    <property type="entry name" value="UBC-like"/>
    <property type="match status" value="1"/>
</dbReference>
<gene>
    <name evidence="3" type="ORF">OTI717_LOCUS14664</name>
    <name evidence="2" type="ORF">RFH988_LOCUS10493</name>
</gene>